<dbReference type="RefSeq" id="WP_051188928.1">
    <property type="nucleotide sequence ID" value="NZ_AUHP01000016.1"/>
</dbReference>
<dbReference type="Proteomes" id="UP000051500">
    <property type="component" value="Unassembled WGS sequence"/>
</dbReference>
<dbReference type="InterPro" id="IPR016181">
    <property type="entry name" value="Acyl_CoA_acyltransferase"/>
</dbReference>
<dbReference type="InterPro" id="IPR000182">
    <property type="entry name" value="GNAT_dom"/>
</dbReference>
<keyword evidence="3" id="KW-1185">Reference proteome</keyword>
<dbReference type="SUPFAM" id="SSF55729">
    <property type="entry name" value="Acyl-CoA N-acyltransferases (Nat)"/>
    <property type="match status" value="1"/>
</dbReference>
<dbReference type="eggNOG" id="COG1670">
    <property type="taxonomic scope" value="Bacteria"/>
</dbReference>
<dbReference type="PROSITE" id="PS51186">
    <property type="entry name" value="GNAT"/>
    <property type="match status" value="1"/>
</dbReference>
<dbReference type="PATRIC" id="fig|1122146.4.peg.1174"/>
<feature type="domain" description="N-acetyltransferase" evidence="1">
    <location>
        <begin position="13"/>
        <end position="174"/>
    </location>
</feature>
<proteinExistence type="predicted"/>
<gene>
    <name evidence="2" type="ORF">IV53_GL001137</name>
</gene>
<dbReference type="GO" id="GO:0016747">
    <property type="term" value="F:acyltransferase activity, transferring groups other than amino-acyl groups"/>
    <property type="evidence" value="ECO:0007669"/>
    <property type="project" value="InterPro"/>
</dbReference>
<accession>A0A0R2KKA9</accession>
<comment type="caution">
    <text evidence="2">The sequence shown here is derived from an EMBL/GenBank/DDBJ whole genome shotgun (WGS) entry which is preliminary data.</text>
</comment>
<name>A0A0R2KKA9_9LACO</name>
<dbReference type="Pfam" id="PF00583">
    <property type="entry name" value="Acetyltransf_1"/>
    <property type="match status" value="1"/>
</dbReference>
<protein>
    <recommendedName>
        <fullName evidence="1">N-acetyltransferase domain-containing protein</fullName>
    </recommendedName>
</protein>
<dbReference type="STRING" id="1122146.IV53_GL001137"/>
<dbReference type="EMBL" id="JQBZ01000008">
    <property type="protein sequence ID" value="KRN89810.1"/>
    <property type="molecule type" value="Genomic_DNA"/>
</dbReference>
<dbReference type="Gene3D" id="3.40.630.30">
    <property type="match status" value="1"/>
</dbReference>
<dbReference type="CDD" id="cd04301">
    <property type="entry name" value="NAT_SF"/>
    <property type="match status" value="1"/>
</dbReference>
<evidence type="ECO:0000259" key="1">
    <source>
        <dbReference type="PROSITE" id="PS51186"/>
    </source>
</evidence>
<sequence length="174" mass="19811">MLVDRLNFFLNDYQVRVLTDADQEQIFNLQKQHPNYHATFQKATLTAEMVLADLTTLPPGCQMQQKFYLGIFKEEKLVAILDLVLGYPENQAVWLGLLMLDESELNHGLGTKIIQKVCQTLKREGYQSLGTAVAVDQVAALNFFMQQEFVLVAEQTIENHDQKPVSIVILVKEL</sequence>
<reference evidence="2 3" key="1">
    <citation type="journal article" date="2015" name="Genome Announc.">
        <title>Expanding the biotechnology potential of lactobacilli through comparative genomics of 213 strains and associated genera.</title>
        <authorList>
            <person name="Sun Z."/>
            <person name="Harris H.M."/>
            <person name="McCann A."/>
            <person name="Guo C."/>
            <person name="Argimon S."/>
            <person name="Zhang W."/>
            <person name="Yang X."/>
            <person name="Jeffery I.B."/>
            <person name="Cooney J.C."/>
            <person name="Kagawa T.F."/>
            <person name="Liu W."/>
            <person name="Song Y."/>
            <person name="Salvetti E."/>
            <person name="Wrobel A."/>
            <person name="Rasinkangas P."/>
            <person name="Parkhill J."/>
            <person name="Rea M.C."/>
            <person name="O'Sullivan O."/>
            <person name="Ritari J."/>
            <person name="Douillard F.P."/>
            <person name="Paul Ross R."/>
            <person name="Yang R."/>
            <person name="Briner A.E."/>
            <person name="Felis G.E."/>
            <person name="de Vos W.M."/>
            <person name="Barrangou R."/>
            <person name="Klaenhammer T.R."/>
            <person name="Caufield P.W."/>
            <person name="Cui Y."/>
            <person name="Zhang H."/>
            <person name="O'Toole P.W."/>
        </authorList>
    </citation>
    <scope>NUCLEOTIDE SEQUENCE [LARGE SCALE GENOMIC DNA]</scope>
    <source>
        <strain evidence="2 3">DSM 22408</strain>
    </source>
</reference>
<dbReference type="AlphaFoldDB" id="A0A0R2KKA9"/>
<dbReference type="OrthoDB" id="9782266at2"/>
<organism evidence="2 3">
    <name type="scientific">Ligilactobacillus ceti DSM 22408</name>
    <dbReference type="NCBI Taxonomy" id="1122146"/>
    <lineage>
        <taxon>Bacteria</taxon>
        <taxon>Bacillati</taxon>
        <taxon>Bacillota</taxon>
        <taxon>Bacilli</taxon>
        <taxon>Lactobacillales</taxon>
        <taxon>Lactobacillaceae</taxon>
        <taxon>Ligilactobacillus</taxon>
    </lineage>
</organism>
<evidence type="ECO:0000313" key="2">
    <source>
        <dbReference type="EMBL" id="KRN89810.1"/>
    </source>
</evidence>
<evidence type="ECO:0000313" key="3">
    <source>
        <dbReference type="Proteomes" id="UP000051500"/>
    </source>
</evidence>